<dbReference type="NCBIfam" id="NF002519">
    <property type="entry name" value="PRK01908.1"/>
    <property type="match status" value="1"/>
</dbReference>
<comment type="subcellular location">
    <subcellularLocation>
        <location evidence="6">Cell inner membrane</location>
        <topology evidence="6">Single-pass membrane protein</topology>
    </subcellularLocation>
</comment>
<keyword evidence="3 6" id="KW-0285">Flavoprotein</keyword>
<accession>A0A0A2XN95</accession>
<dbReference type="GO" id="GO:0005886">
    <property type="term" value="C:plasma membrane"/>
    <property type="evidence" value="ECO:0007669"/>
    <property type="project" value="UniProtKB-SubCell"/>
</dbReference>
<keyword evidence="6" id="KW-1003">Cell membrane</keyword>
<evidence type="ECO:0000256" key="1">
    <source>
        <dbReference type="ARBA" id="ARBA00022448"/>
    </source>
</evidence>
<evidence type="ECO:0000256" key="2">
    <source>
        <dbReference type="ARBA" id="ARBA00022553"/>
    </source>
</evidence>
<keyword evidence="6" id="KW-1278">Translocase</keyword>
<sequence length="210" mass="23524">MATLKRTTITYALILAFVALVCTLITLAMYALTQDKIQQVMENQQKQLLSEVLPPNFADNDLLKSCYIPNNNKQLADISKLYLAKKQNKTAAYLFETSAPDGYSGNIRILVAVTPEREVLGVRVLEHHETPGLGDKIETRLSDWILAFSNKQFNLNELDKWAVKKDGGEFDQFAGATITPRAVVNAVKKGLLQLLSQPFVFNPDDYSRCN</sequence>
<dbReference type="GO" id="GO:0009055">
    <property type="term" value="F:electron transfer activity"/>
    <property type="evidence" value="ECO:0007669"/>
    <property type="project" value="InterPro"/>
</dbReference>
<comment type="caution">
    <text evidence="9">The sequence shown here is derived from an EMBL/GenBank/DDBJ whole genome shotgun (WGS) entry which is preliminary data.</text>
</comment>
<dbReference type="SMART" id="SM00900">
    <property type="entry name" value="FMN_bind"/>
    <property type="match status" value="1"/>
</dbReference>
<dbReference type="GO" id="GO:0010181">
    <property type="term" value="F:FMN binding"/>
    <property type="evidence" value="ECO:0007669"/>
    <property type="project" value="InterPro"/>
</dbReference>
<reference evidence="9 10" key="1">
    <citation type="submission" date="2014-08" db="EMBL/GenBank/DDBJ databases">
        <title>Chaperone-usher fimbriae in a diverse selection of Gallibacterium genomes.</title>
        <authorList>
            <person name="Kudirkiene E."/>
            <person name="Bager R.J."/>
            <person name="Johnson T.J."/>
            <person name="Bojesen A.M."/>
        </authorList>
    </citation>
    <scope>NUCLEOTIDE SEQUENCE [LARGE SCALE GENOMIC DNA]</scope>
    <source>
        <strain evidence="9 10">20558/3kl.</strain>
    </source>
</reference>
<evidence type="ECO:0000256" key="5">
    <source>
        <dbReference type="ARBA" id="ARBA00022982"/>
    </source>
</evidence>
<dbReference type="EC" id="7.-.-.-" evidence="6"/>
<dbReference type="PIRSF" id="PIRSF006091">
    <property type="entry name" value="E_trnsport_RnfG"/>
    <property type="match status" value="1"/>
</dbReference>
<keyword evidence="4 6" id="KW-0288">FMN</keyword>
<comment type="similarity">
    <text evidence="6">Belongs to the RnfG family.</text>
</comment>
<feature type="domain" description="FMN-binding" evidence="8">
    <location>
        <begin position="102"/>
        <end position="194"/>
    </location>
</feature>
<evidence type="ECO:0000313" key="9">
    <source>
        <dbReference type="EMBL" id="KGQ32120.1"/>
    </source>
</evidence>
<feature type="transmembrane region" description="Helical" evidence="7">
    <location>
        <begin position="12"/>
        <end position="32"/>
    </location>
</feature>
<evidence type="ECO:0000256" key="7">
    <source>
        <dbReference type="SAM" id="Phobius"/>
    </source>
</evidence>
<protein>
    <recommendedName>
        <fullName evidence="6">Ion-translocating oxidoreductase complex subunit G</fullName>
        <ecNumber evidence="6">7.-.-.-</ecNumber>
    </recommendedName>
    <alternativeName>
        <fullName evidence="6">Rnf electron transport complex subunit G</fullName>
    </alternativeName>
</protein>
<keyword evidence="2 6" id="KW-0597">Phosphoprotein</keyword>
<name>A0A0A2XN95_9PAST</name>
<evidence type="ECO:0000256" key="6">
    <source>
        <dbReference type="HAMAP-Rule" id="MF_00479"/>
    </source>
</evidence>
<evidence type="ECO:0000259" key="8">
    <source>
        <dbReference type="SMART" id="SM00900"/>
    </source>
</evidence>
<comment type="subunit">
    <text evidence="6">The complex is composed of six subunits: RnfA, RnfB, RnfC, RnfD, RnfE and RnfG.</text>
</comment>
<dbReference type="Pfam" id="PF04205">
    <property type="entry name" value="FMN_bind"/>
    <property type="match status" value="1"/>
</dbReference>
<keyword evidence="6 7" id="KW-0472">Membrane</keyword>
<comment type="cofactor">
    <cofactor evidence="6">
        <name>FMN</name>
        <dbReference type="ChEBI" id="CHEBI:58210"/>
    </cofactor>
</comment>
<dbReference type="PANTHER" id="PTHR36118:SF1">
    <property type="entry name" value="ION-TRANSLOCATING OXIDOREDUCTASE COMPLEX SUBUNIT G"/>
    <property type="match status" value="1"/>
</dbReference>
<dbReference type="PANTHER" id="PTHR36118">
    <property type="entry name" value="ION-TRANSLOCATING OXIDOREDUCTASE COMPLEX SUBUNIT G"/>
    <property type="match status" value="1"/>
</dbReference>
<keyword evidence="1 6" id="KW-0813">Transport</keyword>
<dbReference type="NCBIfam" id="TIGR01947">
    <property type="entry name" value="rnfG"/>
    <property type="match status" value="1"/>
</dbReference>
<gene>
    <name evidence="6" type="primary">rnfG</name>
    <name evidence="9" type="ORF">JP32_05300</name>
</gene>
<dbReference type="AlphaFoldDB" id="A0A0A2XN95"/>
<dbReference type="Proteomes" id="UP000030526">
    <property type="component" value="Unassembled WGS sequence"/>
</dbReference>
<dbReference type="RefSeq" id="WP_021460788.1">
    <property type="nucleotide sequence ID" value="NZ_JARTCM010000001.1"/>
</dbReference>
<dbReference type="HAMAP" id="MF_00479">
    <property type="entry name" value="RsxG_RnfG"/>
    <property type="match status" value="1"/>
</dbReference>
<evidence type="ECO:0000313" key="10">
    <source>
        <dbReference type="Proteomes" id="UP000030526"/>
    </source>
</evidence>
<keyword evidence="5 6" id="KW-0249">Electron transport</keyword>
<evidence type="ECO:0000256" key="3">
    <source>
        <dbReference type="ARBA" id="ARBA00022630"/>
    </source>
</evidence>
<organism evidence="9 10">
    <name type="scientific">Gallibacterium anatis</name>
    <dbReference type="NCBI Taxonomy" id="750"/>
    <lineage>
        <taxon>Bacteria</taxon>
        <taxon>Pseudomonadati</taxon>
        <taxon>Pseudomonadota</taxon>
        <taxon>Gammaproteobacteria</taxon>
        <taxon>Pasteurellales</taxon>
        <taxon>Pasteurellaceae</taxon>
        <taxon>Gallibacterium</taxon>
    </lineage>
</organism>
<keyword evidence="6" id="KW-0997">Cell inner membrane</keyword>
<evidence type="ECO:0000256" key="4">
    <source>
        <dbReference type="ARBA" id="ARBA00022643"/>
    </source>
</evidence>
<dbReference type="InterPro" id="IPR010209">
    <property type="entry name" value="Ion_transpt_RnfG/RsxG"/>
</dbReference>
<dbReference type="EMBL" id="JPXS01000025">
    <property type="protein sequence ID" value="KGQ32120.1"/>
    <property type="molecule type" value="Genomic_DNA"/>
</dbReference>
<feature type="modified residue" description="FMN phosphoryl threonine" evidence="6">
    <location>
        <position position="177"/>
    </location>
</feature>
<keyword evidence="6 7" id="KW-1133">Transmembrane helix</keyword>
<comment type="function">
    <text evidence="6">Part of a membrane-bound complex that couples electron transfer with translocation of ions across the membrane.</text>
</comment>
<dbReference type="InterPro" id="IPR007329">
    <property type="entry name" value="FMN-bd"/>
</dbReference>
<keyword evidence="6 7" id="KW-0812">Transmembrane</keyword>
<proteinExistence type="inferred from homology"/>
<dbReference type="GO" id="GO:0022900">
    <property type="term" value="P:electron transport chain"/>
    <property type="evidence" value="ECO:0007669"/>
    <property type="project" value="UniProtKB-UniRule"/>
</dbReference>